<name>A0A378RJ03_MYROD</name>
<dbReference type="AlphaFoldDB" id="A0A378RJ03"/>
<dbReference type="Proteomes" id="UP000255024">
    <property type="component" value="Unassembled WGS sequence"/>
</dbReference>
<feature type="region of interest" description="Disordered" evidence="1">
    <location>
        <begin position="39"/>
        <end position="66"/>
    </location>
</feature>
<sequence length="167" mass="19454">MFFFIVCKTITIYKLTNTANICSLIIQLMADSFFKKENNKKKKQKQDEKLKRREERKQNNNKGKDLEDLFVYVDKMGQLTHLTPEEQAAQEKKEAVKIEKITQEEHEGIISYVTDKGYAFVIDSQTRESIFLHQNELSVPLEKGLKISFKLEQSKNGIRAVHAAKKE</sequence>
<reference evidence="2 3" key="1">
    <citation type="submission" date="2018-06" db="EMBL/GenBank/DDBJ databases">
        <authorList>
            <consortium name="Pathogen Informatics"/>
            <person name="Doyle S."/>
        </authorList>
    </citation>
    <scope>NUCLEOTIDE SEQUENCE [LARGE SCALE GENOMIC DNA]</scope>
    <source>
        <strain evidence="2 3">NCTC11179</strain>
    </source>
</reference>
<dbReference type="EMBL" id="UGQL01000001">
    <property type="protein sequence ID" value="STZ27023.1"/>
    <property type="molecule type" value="Genomic_DNA"/>
</dbReference>
<organism evidence="2 3">
    <name type="scientific">Myroides odoratus</name>
    <name type="common">Flavobacterium odoratum</name>
    <dbReference type="NCBI Taxonomy" id="256"/>
    <lineage>
        <taxon>Bacteria</taxon>
        <taxon>Pseudomonadati</taxon>
        <taxon>Bacteroidota</taxon>
        <taxon>Flavobacteriia</taxon>
        <taxon>Flavobacteriales</taxon>
        <taxon>Flavobacteriaceae</taxon>
        <taxon>Myroides</taxon>
    </lineage>
</organism>
<evidence type="ECO:0000313" key="2">
    <source>
        <dbReference type="EMBL" id="STZ27023.1"/>
    </source>
</evidence>
<accession>A0A378RJ03</accession>
<dbReference type="SUPFAM" id="SSF50249">
    <property type="entry name" value="Nucleic acid-binding proteins"/>
    <property type="match status" value="1"/>
</dbReference>
<dbReference type="Gene3D" id="2.40.50.140">
    <property type="entry name" value="Nucleic acid-binding proteins"/>
    <property type="match status" value="1"/>
</dbReference>
<proteinExistence type="predicted"/>
<gene>
    <name evidence="2" type="ORF">NCTC11179_00550</name>
</gene>
<feature type="compositionally biased region" description="Basic and acidic residues" evidence="1">
    <location>
        <begin position="45"/>
        <end position="66"/>
    </location>
</feature>
<protein>
    <submittedName>
        <fullName evidence="2">Uncharacterized protein</fullName>
    </submittedName>
</protein>
<keyword evidence="3" id="KW-1185">Reference proteome</keyword>
<dbReference type="InterPro" id="IPR012340">
    <property type="entry name" value="NA-bd_OB-fold"/>
</dbReference>
<evidence type="ECO:0000313" key="3">
    <source>
        <dbReference type="Proteomes" id="UP000255024"/>
    </source>
</evidence>
<evidence type="ECO:0000256" key="1">
    <source>
        <dbReference type="SAM" id="MobiDB-lite"/>
    </source>
</evidence>